<dbReference type="OrthoDB" id="501835at2"/>
<protein>
    <recommendedName>
        <fullName evidence="3">BNR/Asp-box repeat-containing protein</fullName>
    </recommendedName>
</protein>
<accession>A0A1M7YNI8</accession>
<dbReference type="STRING" id="1121345.SAMN02745217_04681"/>
<gene>
    <name evidence="1" type="ORF">SAMN02745217_04681</name>
</gene>
<keyword evidence="2" id="KW-1185">Reference proteome</keyword>
<evidence type="ECO:0008006" key="3">
    <source>
        <dbReference type="Google" id="ProtNLM"/>
    </source>
</evidence>
<dbReference type="RefSeq" id="WP_073591278.1">
    <property type="nucleotide sequence ID" value="NZ_FRFD01000019.1"/>
</dbReference>
<name>A0A1M7YNI8_9FIRM</name>
<dbReference type="EMBL" id="FRFD01000019">
    <property type="protein sequence ID" value="SHO54224.1"/>
    <property type="molecule type" value="Genomic_DNA"/>
</dbReference>
<reference evidence="1 2" key="1">
    <citation type="submission" date="2016-12" db="EMBL/GenBank/DDBJ databases">
        <authorList>
            <person name="Song W.-J."/>
            <person name="Kurnit D.M."/>
        </authorList>
    </citation>
    <scope>NUCLEOTIDE SEQUENCE [LARGE SCALE GENOMIC DNA]</scope>
    <source>
        <strain evidence="1 2">DSM 12503</strain>
    </source>
</reference>
<dbReference type="PROSITE" id="PS51257">
    <property type="entry name" value="PROKAR_LIPOPROTEIN"/>
    <property type="match status" value="1"/>
</dbReference>
<proteinExistence type="predicted"/>
<evidence type="ECO:0000313" key="2">
    <source>
        <dbReference type="Proteomes" id="UP000184612"/>
    </source>
</evidence>
<dbReference type="Gene3D" id="2.130.10.10">
    <property type="entry name" value="YVTN repeat-like/Quinoprotein amine dehydrogenase"/>
    <property type="match status" value="1"/>
</dbReference>
<dbReference type="AlphaFoldDB" id="A0A1M7YNI8"/>
<sequence length="352" mass="38991">MKKKLFVLCTFLTYCIITISCSKQISTPDKPDNTEAKESTITNPEPSAITPLKVTSPAKAVQQPAILKNVCTIYMKDSNRGWALLFDGSLITTSDAWITHKEIHKFLSFNKDASRPSISCVNGTLIVIGYFNKERETVDIYRTKDNGDTWYTSHIKDSALKLSGGGDIFSSFIDKKNGYLLCCGSPACGLMPKLLFQTNDGGKTYKKTADISYIDGYPTGIAFNKDGNGYIASIYHGNDNAYLYISTDKGKTWNTSTVQPPKDLDYAYIDGFPPCFIGKDSFMILKYVINGDALPNYIMFCSSDEGKAWASKGCIPLQSAISSYCFSDKSTVYVIDDTGIMIKIVRSNDKWN</sequence>
<dbReference type="InterPro" id="IPR015943">
    <property type="entry name" value="WD40/YVTN_repeat-like_dom_sf"/>
</dbReference>
<dbReference type="CDD" id="cd15482">
    <property type="entry name" value="Sialidase_non-viral"/>
    <property type="match status" value="1"/>
</dbReference>
<dbReference type="SUPFAM" id="SSF110296">
    <property type="entry name" value="Oligoxyloglucan reducing end-specific cellobiohydrolase"/>
    <property type="match status" value="1"/>
</dbReference>
<dbReference type="Proteomes" id="UP000184612">
    <property type="component" value="Unassembled WGS sequence"/>
</dbReference>
<organism evidence="1 2">
    <name type="scientific">Anaerocolumna xylanovorans DSM 12503</name>
    <dbReference type="NCBI Taxonomy" id="1121345"/>
    <lineage>
        <taxon>Bacteria</taxon>
        <taxon>Bacillati</taxon>
        <taxon>Bacillota</taxon>
        <taxon>Clostridia</taxon>
        <taxon>Lachnospirales</taxon>
        <taxon>Lachnospiraceae</taxon>
        <taxon>Anaerocolumna</taxon>
    </lineage>
</organism>
<evidence type="ECO:0000313" key="1">
    <source>
        <dbReference type="EMBL" id="SHO54224.1"/>
    </source>
</evidence>